<dbReference type="SMART" id="SM00228">
    <property type="entry name" value="PDZ"/>
    <property type="match status" value="3"/>
</dbReference>
<feature type="domain" description="PDZ" evidence="2">
    <location>
        <begin position="242"/>
        <end position="309"/>
    </location>
</feature>
<evidence type="ECO:0000259" key="2">
    <source>
        <dbReference type="PROSITE" id="PS50106"/>
    </source>
</evidence>
<protein>
    <recommendedName>
        <fullName evidence="2">PDZ domain-containing protein</fullName>
    </recommendedName>
</protein>
<organism evidence="3 4">
    <name type="scientific">Fasciola gigantica</name>
    <name type="common">Giant liver fluke</name>
    <dbReference type="NCBI Taxonomy" id="46835"/>
    <lineage>
        <taxon>Eukaryota</taxon>
        <taxon>Metazoa</taxon>
        <taxon>Spiralia</taxon>
        <taxon>Lophotrochozoa</taxon>
        <taxon>Platyhelminthes</taxon>
        <taxon>Trematoda</taxon>
        <taxon>Digenea</taxon>
        <taxon>Plagiorchiida</taxon>
        <taxon>Echinostomata</taxon>
        <taxon>Echinostomatoidea</taxon>
        <taxon>Fasciolidae</taxon>
        <taxon>Fasciola</taxon>
    </lineage>
</organism>
<dbReference type="SUPFAM" id="SSF50156">
    <property type="entry name" value="PDZ domain-like"/>
    <property type="match status" value="3"/>
</dbReference>
<comment type="caution">
    <text evidence="3">The sequence shown here is derived from an EMBL/GenBank/DDBJ whole genome shotgun (WGS) entry which is preliminary data.</text>
</comment>
<feature type="region of interest" description="Disordered" evidence="1">
    <location>
        <begin position="507"/>
        <end position="531"/>
    </location>
</feature>
<evidence type="ECO:0000313" key="4">
    <source>
        <dbReference type="Proteomes" id="UP000316759"/>
    </source>
</evidence>
<sequence>MIRASSHCLSVISSSLFTKCEEIECVLHACKPVDELEKLLSKYAIPRPSCGLPPYTPKLTLIKLKQIYPQISSKAVYTVQLPENHPSYDHRRAGLILRQHLIRGQIKALFVAGTEQNSPAHRALNLRCGDQLLAISGFPLNWRTLELLRFGLLDAEEIKGLQYNANLNDLARYLLDEPYRRDRTCSDPTKGMAKPLLTLVGTKASVGLNPSRGSDESINKSWKTSQSKEQGNTHEILYRETVLNVANQDSGLGLQLGFDEAANGVFIVSILPHSEAALDGTLSEGDQIVEINYENIESMDPREALKRIKTVCQKTSSLHVKVARPLHDLDDDPEQSTNDTSNEVNGIGQKSHFGPNNAADGDIAKEAASDLEERGKRNSTVKNQIDLEAKYSYHLDYWRAQFSPDVEVLIAEYDISHSTCGLGISLEGTMEQDEEESEPLPHHYIVDLTPQGPIESQGILRPGDELLEINENVLFGEDHLRVARILHNIHPKGFMICARYGKPKEIISDGDQQRQTDDMSEKSRNFEPPFDLDDIQFARPAISEEAMTNSSEGSSDVDRNPTPIRVIFARSMRRSSSLKEKQNENMVGARLPKDQNVSSENDGTCQNPISNCDADACHLYDTTEGRQYSRLPMPARLASLTDEIPDQRDRIRHHSMVNSQSRAEEKQSLSHSIRTTLHPDKKCLSLMLTKRTGEFLGLEIDAEDGGPLGITLLGIIPDSPLDRLRVAGRKSKPWGSRNSLRRFSAPFERKSDLPMLKPGDWIASVAGYTFRNRSNFKARRLLRRLVVSSGVFEIEYIPYEWLTDTPADNSSVSWDAEIDAIGRGYNTESDLSES</sequence>
<feature type="compositionally biased region" description="Polar residues" evidence="1">
    <location>
        <begin position="335"/>
        <end position="344"/>
    </location>
</feature>
<dbReference type="InterPro" id="IPR036034">
    <property type="entry name" value="PDZ_sf"/>
</dbReference>
<dbReference type="Gene3D" id="2.30.42.10">
    <property type="match status" value="2"/>
</dbReference>
<dbReference type="PROSITE" id="PS50106">
    <property type="entry name" value="PDZ"/>
    <property type="match status" value="3"/>
</dbReference>
<name>A0A504Y4M6_FASGI</name>
<dbReference type="InterPro" id="IPR001478">
    <property type="entry name" value="PDZ"/>
</dbReference>
<evidence type="ECO:0000313" key="3">
    <source>
        <dbReference type="EMBL" id="TPP55873.1"/>
    </source>
</evidence>
<keyword evidence="4" id="KW-1185">Reference proteome</keyword>
<gene>
    <name evidence="3" type="ORF">FGIG_05932</name>
</gene>
<dbReference type="EMBL" id="SUNJ01015278">
    <property type="protein sequence ID" value="TPP55873.1"/>
    <property type="molecule type" value="Genomic_DNA"/>
</dbReference>
<feature type="domain" description="PDZ" evidence="2">
    <location>
        <begin position="78"/>
        <end position="140"/>
    </location>
</feature>
<dbReference type="OrthoDB" id="6022711at2759"/>
<dbReference type="STRING" id="46835.A0A504Y4M6"/>
<dbReference type="Pfam" id="PF00595">
    <property type="entry name" value="PDZ"/>
    <property type="match status" value="2"/>
</dbReference>
<dbReference type="PANTHER" id="PTHR19964:SF92">
    <property type="entry name" value="PATJ HOMOLOG"/>
    <property type="match status" value="1"/>
</dbReference>
<dbReference type="InterPro" id="IPR051342">
    <property type="entry name" value="PDZ_scaffold"/>
</dbReference>
<dbReference type="PANTHER" id="PTHR19964">
    <property type="entry name" value="MULTIPLE PDZ DOMAIN PROTEIN"/>
    <property type="match status" value="1"/>
</dbReference>
<feature type="region of interest" description="Disordered" evidence="1">
    <location>
        <begin position="323"/>
        <end position="361"/>
    </location>
</feature>
<dbReference type="Proteomes" id="UP000316759">
    <property type="component" value="Unassembled WGS sequence"/>
</dbReference>
<dbReference type="AlphaFoldDB" id="A0A504Y4M6"/>
<dbReference type="CDD" id="cd00136">
    <property type="entry name" value="PDZ_canonical"/>
    <property type="match status" value="1"/>
</dbReference>
<reference evidence="3 4" key="1">
    <citation type="submission" date="2019-04" db="EMBL/GenBank/DDBJ databases">
        <title>Annotation for the trematode Fasciola gigantica.</title>
        <authorList>
            <person name="Choi Y.-J."/>
        </authorList>
    </citation>
    <scope>NUCLEOTIDE SEQUENCE [LARGE SCALE GENOMIC DNA]</scope>
    <source>
        <strain evidence="3">Uganda_cow_1</strain>
    </source>
</reference>
<feature type="compositionally biased region" description="Basic and acidic residues" evidence="1">
    <location>
        <begin position="507"/>
        <end position="525"/>
    </location>
</feature>
<evidence type="ECO:0000256" key="1">
    <source>
        <dbReference type="SAM" id="MobiDB-lite"/>
    </source>
</evidence>
<proteinExistence type="predicted"/>
<feature type="domain" description="PDZ" evidence="2">
    <location>
        <begin position="407"/>
        <end position="488"/>
    </location>
</feature>
<accession>A0A504Y4M6</accession>